<dbReference type="RefSeq" id="WP_139987433.1">
    <property type="nucleotide sequence ID" value="NZ_VENP01000055.1"/>
</dbReference>
<dbReference type="OrthoDB" id="5175658at2"/>
<keyword evidence="5" id="KW-1185">Reference proteome</keyword>
<keyword evidence="2" id="KW-0812">Transmembrane</keyword>
<dbReference type="EMBL" id="VENP01000055">
    <property type="protein sequence ID" value="TNU73252.1"/>
    <property type="molecule type" value="Genomic_DNA"/>
</dbReference>
<evidence type="ECO:0000256" key="2">
    <source>
        <dbReference type="SAM" id="Phobius"/>
    </source>
</evidence>
<feature type="transmembrane region" description="Helical" evidence="2">
    <location>
        <begin position="86"/>
        <end position="107"/>
    </location>
</feature>
<feature type="region of interest" description="Disordered" evidence="1">
    <location>
        <begin position="1"/>
        <end position="28"/>
    </location>
</feature>
<name>A0A5C5BB28_9MICO</name>
<feature type="transmembrane region" description="Helical" evidence="2">
    <location>
        <begin position="162"/>
        <end position="182"/>
    </location>
</feature>
<organism evidence="4 5">
    <name type="scientific">Miniimonas arenae</name>
    <dbReference type="NCBI Taxonomy" id="676201"/>
    <lineage>
        <taxon>Bacteria</taxon>
        <taxon>Bacillati</taxon>
        <taxon>Actinomycetota</taxon>
        <taxon>Actinomycetes</taxon>
        <taxon>Micrococcales</taxon>
        <taxon>Beutenbergiaceae</taxon>
        <taxon>Miniimonas</taxon>
    </lineage>
</organism>
<feature type="transmembrane region" description="Helical" evidence="2">
    <location>
        <begin position="194"/>
        <end position="213"/>
    </location>
</feature>
<keyword evidence="2" id="KW-1133">Transmembrane helix</keyword>
<evidence type="ECO:0000313" key="4">
    <source>
        <dbReference type="EMBL" id="TNU73252.1"/>
    </source>
</evidence>
<evidence type="ECO:0000313" key="5">
    <source>
        <dbReference type="Proteomes" id="UP000313849"/>
    </source>
</evidence>
<feature type="transmembrane region" description="Helical" evidence="2">
    <location>
        <begin position="30"/>
        <end position="48"/>
    </location>
</feature>
<accession>A0A5C5BB28</accession>
<feature type="domain" description="DUF4232" evidence="3">
    <location>
        <begin position="256"/>
        <end position="348"/>
    </location>
</feature>
<dbReference type="Proteomes" id="UP000313849">
    <property type="component" value="Unassembled WGS sequence"/>
</dbReference>
<proteinExistence type="predicted"/>
<sequence>MTSAQEAPTTTPDGEHTPGATPRRPSGRRGVAVVGVGAALAVLLAALVRDVVRRAAPWDVATTLDGAIPTLLPAVAGYAVPPHPAVLVTLVTVGTGLLGALAALVAVRVVRQGVVRALVLWAGLVLAAVCMVGAFEVGQVVLEIERFGGRGGAHVRMFTLPALGAAVRWGVLWGGLVTALTVRRLPERAPRAGRAAGVLGALALVMLVLLAGASRAASISTAAEVAQPPVAVATPTDPPAVRASVAPPATVDPGSCAEESLTMAIGGFDAASGLRVATVTATNASALPCTLEARPDLAFADAEGNEVRPDLLAGAGWSGEGAEVVPLALAPGQSAAAELQWRADAPGGVFDVQEVWLAPWAGALRTVLPEPMDLRDGTELMVSAWFAVPEQG</sequence>
<evidence type="ECO:0000259" key="3">
    <source>
        <dbReference type="Pfam" id="PF14016"/>
    </source>
</evidence>
<feature type="transmembrane region" description="Helical" evidence="2">
    <location>
        <begin position="119"/>
        <end position="142"/>
    </location>
</feature>
<dbReference type="InterPro" id="IPR025326">
    <property type="entry name" value="DUF4232"/>
</dbReference>
<reference evidence="4 5" key="1">
    <citation type="submission" date="2019-06" db="EMBL/GenBank/DDBJ databases">
        <title>Draft genome sequence of Miniimonas arenae KCTC 19750T isolated from sea sand.</title>
        <authorList>
            <person name="Park S.-J."/>
        </authorList>
    </citation>
    <scope>NUCLEOTIDE SEQUENCE [LARGE SCALE GENOMIC DNA]</scope>
    <source>
        <strain evidence="4 5">KCTC 19750</strain>
    </source>
</reference>
<evidence type="ECO:0000256" key="1">
    <source>
        <dbReference type="SAM" id="MobiDB-lite"/>
    </source>
</evidence>
<feature type="compositionally biased region" description="Polar residues" evidence="1">
    <location>
        <begin position="1"/>
        <end position="12"/>
    </location>
</feature>
<dbReference type="Pfam" id="PF14016">
    <property type="entry name" value="DUF4232"/>
    <property type="match status" value="1"/>
</dbReference>
<keyword evidence="2" id="KW-0472">Membrane</keyword>
<protein>
    <submittedName>
        <fullName evidence="4">DUF4232 domain-containing protein</fullName>
    </submittedName>
</protein>
<comment type="caution">
    <text evidence="4">The sequence shown here is derived from an EMBL/GenBank/DDBJ whole genome shotgun (WGS) entry which is preliminary data.</text>
</comment>
<gene>
    <name evidence="4" type="ORF">FH969_12300</name>
</gene>
<dbReference type="AlphaFoldDB" id="A0A5C5BB28"/>